<accession>A0A345VIJ3</accession>
<name>A0A345VIJ3_9STRE</name>
<evidence type="ECO:0000256" key="1">
    <source>
        <dbReference type="SAM" id="Phobius"/>
    </source>
</evidence>
<keyword evidence="1" id="KW-0472">Membrane</keyword>
<gene>
    <name evidence="2" type="ORF">Sp14A_06160</name>
</gene>
<proteinExistence type="predicted"/>
<sequence>MIFWQLTFAGIGLLAFLFVVFIVMMTIREMYKRLSE</sequence>
<organism evidence="2 3">
    <name type="scientific">Streptococcus pluranimalium</name>
    <dbReference type="NCBI Taxonomy" id="82348"/>
    <lineage>
        <taxon>Bacteria</taxon>
        <taxon>Bacillati</taxon>
        <taxon>Bacillota</taxon>
        <taxon>Bacilli</taxon>
        <taxon>Lactobacillales</taxon>
        <taxon>Streptococcaceae</taxon>
        <taxon>Streptococcus</taxon>
    </lineage>
</organism>
<reference evidence="2 3" key="1">
    <citation type="submission" date="2017-07" db="EMBL/GenBank/DDBJ databases">
        <title>Streptococcus pluranimalium as cause of bovine abortion.</title>
        <authorList>
            <person name="Rodriguez Campos S."/>
            <person name="Gobeli Brawand S."/>
            <person name="Brodard I."/>
            <person name="Rychener L."/>
            <person name="Perreten V."/>
        </authorList>
    </citation>
    <scope>NUCLEOTIDE SEQUENCE [LARGE SCALE GENOMIC DNA]</scope>
    <source>
        <strain evidence="2 3">14A0014</strain>
    </source>
</reference>
<evidence type="ECO:0000313" key="3">
    <source>
        <dbReference type="Proteomes" id="UP000255411"/>
    </source>
</evidence>
<keyword evidence="1" id="KW-0812">Transmembrane</keyword>
<dbReference type="EMBL" id="CP022601">
    <property type="protein sequence ID" value="AXJ12545.1"/>
    <property type="molecule type" value="Genomic_DNA"/>
</dbReference>
<keyword evidence="1" id="KW-1133">Transmembrane helix</keyword>
<dbReference type="AlphaFoldDB" id="A0A345VIJ3"/>
<feature type="transmembrane region" description="Helical" evidence="1">
    <location>
        <begin position="6"/>
        <end position="27"/>
    </location>
</feature>
<dbReference type="Proteomes" id="UP000255411">
    <property type="component" value="Chromosome"/>
</dbReference>
<evidence type="ECO:0000313" key="2">
    <source>
        <dbReference type="EMBL" id="AXJ12545.1"/>
    </source>
</evidence>
<protein>
    <submittedName>
        <fullName evidence="2">Uncharacterized protein</fullName>
    </submittedName>
</protein>